<accession>A0A1M7RXZ9</accession>
<name>A0A1M7RXZ9_9RHOB</name>
<dbReference type="GO" id="GO:0008654">
    <property type="term" value="P:phospholipid biosynthetic process"/>
    <property type="evidence" value="ECO:0007669"/>
    <property type="project" value="UniProtKB-KW"/>
</dbReference>
<comment type="subcellular location">
    <subcellularLocation>
        <location evidence="3 20">Cell inner membrane</location>
        <topology evidence="3 20">Multi-pass membrane protein</topology>
    </subcellularLocation>
</comment>
<evidence type="ECO:0000256" key="8">
    <source>
        <dbReference type="ARBA" id="ARBA00022516"/>
    </source>
</evidence>
<feature type="transmembrane region" description="Helical" evidence="21">
    <location>
        <begin position="91"/>
        <end position="108"/>
    </location>
</feature>
<feature type="transmembrane region" description="Helical" evidence="21">
    <location>
        <begin position="196"/>
        <end position="214"/>
    </location>
</feature>
<keyword evidence="7 20" id="KW-1003">Cell membrane</keyword>
<evidence type="ECO:0000256" key="13">
    <source>
        <dbReference type="ARBA" id="ARBA00023098"/>
    </source>
</evidence>
<dbReference type="InterPro" id="IPR000462">
    <property type="entry name" value="CDP-OH_P_trans"/>
</dbReference>
<evidence type="ECO:0000313" key="23">
    <source>
        <dbReference type="Proteomes" id="UP000184066"/>
    </source>
</evidence>
<evidence type="ECO:0000256" key="14">
    <source>
        <dbReference type="ARBA" id="ARBA00023136"/>
    </source>
</evidence>
<feature type="transmembrane region" description="Helical" evidence="21">
    <location>
        <begin position="25"/>
        <end position="45"/>
    </location>
</feature>
<evidence type="ECO:0000256" key="15">
    <source>
        <dbReference type="ARBA" id="ARBA00023209"/>
    </source>
</evidence>
<dbReference type="InterPro" id="IPR043130">
    <property type="entry name" value="CDP-OH_PTrfase_TM_dom"/>
</dbReference>
<evidence type="ECO:0000256" key="16">
    <source>
        <dbReference type="ARBA" id="ARBA00023211"/>
    </source>
</evidence>
<keyword evidence="15 20" id="KW-0594">Phospholipid biosynthesis</keyword>
<feature type="transmembrane region" description="Helical" evidence="21">
    <location>
        <begin position="51"/>
        <end position="70"/>
    </location>
</feature>
<keyword evidence="11 21" id="KW-0812">Transmembrane</keyword>
<keyword evidence="10 20" id="KW-0808">Transferase</keyword>
<evidence type="ECO:0000256" key="7">
    <source>
        <dbReference type="ARBA" id="ARBA00022475"/>
    </source>
</evidence>
<evidence type="ECO:0000256" key="2">
    <source>
        <dbReference type="ARBA" id="ARBA00001936"/>
    </source>
</evidence>
<keyword evidence="17 20" id="KW-1208">Phospholipid metabolism</keyword>
<feature type="transmembrane region" description="Helical" evidence="21">
    <location>
        <begin position="165"/>
        <end position="184"/>
    </location>
</feature>
<dbReference type="PIRSF" id="PIRSF000851">
    <property type="entry name" value="PcS"/>
    <property type="match status" value="1"/>
</dbReference>
<keyword evidence="13 20" id="KW-0443">Lipid metabolism</keyword>
<dbReference type="EC" id="2.7.8.24" evidence="5 20"/>
<dbReference type="STRING" id="1189325.SAMN04488119_102214"/>
<keyword evidence="16 20" id="KW-0464">Manganese</keyword>
<keyword evidence="9 20" id="KW-0997">Cell inner membrane</keyword>
<dbReference type="Proteomes" id="UP000184066">
    <property type="component" value="Unassembled WGS sequence"/>
</dbReference>
<comment type="catalytic activity">
    <reaction evidence="1 20">
        <text>a CDP-1,2-diacyl-sn-glycerol + choline = a 1,2-diacyl-sn-glycero-3-phosphocholine + CMP + H(+)</text>
        <dbReference type="Rhea" id="RHEA:14597"/>
        <dbReference type="ChEBI" id="CHEBI:15354"/>
        <dbReference type="ChEBI" id="CHEBI:15378"/>
        <dbReference type="ChEBI" id="CHEBI:57643"/>
        <dbReference type="ChEBI" id="CHEBI:58332"/>
        <dbReference type="ChEBI" id="CHEBI:60377"/>
        <dbReference type="EC" id="2.7.8.24"/>
    </reaction>
</comment>
<comment type="function">
    <text evidence="19 20">Condenses choline with CDP-diglyceride to produce phosphatidylcholine and CMP.</text>
</comment>
<evidence type="ECO:0000256" key="18">
    <source>
        <dbReference type="ARBA" id="ARBA00033321"/>
    </source>
</evidence>
<gene>
    <name evidence="22" type="ORF">SAMN05216200_101304</name>
</gene>
<evidence type="ECO:0000256" key="11">
    <source>
        <dbReference type="ARBA" id="ARBA00022692"/>
    </source>
</evidence>
<comment type="similarity">
    <text evidence="4 20">Belongs to the CDP-alcohol phosphatidyltransferase class-I family.</text>
</comment>
<evidence type="ECO:0000256" key="10">
    <source>
        <dbReference type="ARBA" id="ARBA00022679"/>
    </source>
</evidence>
<dbReference type="InterPro" id="IPR026027">
    <property type="entry name" value="PcS"/>
</dbReference>
<reference evidence="22 23" key="1">
    <citation type="submission" date="2016-12" db="EMBL/GenBank/DDBJ databases">
        <authorList>
            <person name="Song W.-J."/>
            <person name="Kurnit D.M."/>
        </authorList>
    </citation>
    <scope>NUCLEOTIDE SEQUENCE [LARGE SCALE GENOMIC DNA]</scope>
    <source>
        <strain evidence="22 23">CGMCC 1.10808</strain>
    </source>
</reference>
<keyword evidence="14 20" id="KW-0472">Membrane</keyword>
<dbReference type="Pfam" id="PF01066">
    <property type="entry name" value="CDP-OH_P_transf"/>
    <property type="match status" value="1"/>
</dbReference>
<dbReference type="Gene3D" id="1.20.120.1760">
    <property type="match status" value="1"/>
</dbReference>
<organism evidence="22 23">
    <name type="scientific">Oceanicella actignis</name>
    <dbReference type="NCBI Taxonomy" id="1189325"/>
    <lineage>
        <taxon>Bacteria</taxon>
        <taxon>Pseudomonadati</taxon>
        <taxon>Pseudomonadota</taxon>
        <taxon>Alphaproteobacteria</taxon>
        <taxon>Rhodobacterales</taxon>
        <taxon>Paracoccaceae</taxon>
        <taxon>Oceanicella</taxon>
    </lineage>
</organism>
<feature type="transmembrane region" description="Helical" evidence="21">
    <location>
        <begin position="141"/>
        <end position="159"/>
    </location>
</feature>
<evidence type="ECO:0000313" key="22">
    <source>
        <dbReference type="EMBL" id="SHN51199.1"/>
    </source>
</evidence>
<evidence type="ECO:0000256" key="21">
    <source>
        <dbReference type="SAM" id="Phobius"/>
    </source>
</evidence>
<proteinExistence type="inferred from homology"/>
<evidence type="ECO:0000256" key="4">
    <source>
        <dbReference type="ARBA" id="ARBA00010441"/>
    </source>
</evidence>
<evidence type="ECO:0000256" key="1">
    <source>
        <dbReference type="ARBA" id="ARBA00000958"/>
    </source>
</evidence>
<sequence length="255" mass="28269">MESTAMNDGDRPGQPPSRKEMARAWAVHAFTASGIVLGFLALLAILEGDRVAVFMWLGLALFVDGIDGTLARRARVHEVTPQFDGATLDNVVDYFTYVAVPAMMIYWFDLVPQGWETATAAAVMLVSLYTFANQGVKTSDYYFSGFPAVWNIVVLAFHIMQTGPWTNLAVIAACLVLTFVPLKYVHPFRVRAMRPVTIPMTVLWFATTLRLVLVDPHAAQAREAHPLVFALWVASSLYFVAISAWRSLQPDPSED</sequence>
<dbReference type="RefSeq" id="WP_218139748.1">
    <property type="nucleotide sequence ID" value="NZ_FOHL01000002.1"/>
</dbReference>
<dbReference type="EMBL" id="FRDL01000001">
    <property type="protein sequence ID" value="SHN51199.1"/>
    <property type="molecule type" value="Genomic_DNA"/>
</dbReference>
<evidence type="ECO:0000256" key="12">
    <source>
        <dbReference type="ARBA" id="ARBA00022989"/>
    </source>
</evidence>
<evidence type="ECO:0000256" key="6">
    <source>
        <dbReference type="ARBA" id="ARBA00015623"/>
    </source>
</evidence>
<evidence type="ECO:0000256" key="19">
    <source>
        <dbReference type="ARBA" id="ARBA00037468"/>
    </source>
</evidence>
<protein>
    <recommendedName>
        <fullName evidence="6 20">Phosphatidylcholine synthase</fullName>
        <shortName evidence="20">PC synthase</shortName>
        <shortName evidence="20">PCS</shortName>
        <ecNumber evidence="5 20">2.7.8.24</ecNumber>
    </recommendedName>
    <alternativeName>
        <fullName evidence="18 20">CDP-diglyceride-choline O-phosphatidyltransferase</fullName>
    </alternativeName>
</protein>
<dbReference type="GO" id="GO:0005886">
    <property type="term" value="C:plasma membrane"/>
    <property type="evidence" value="ECO:0007669"/>
    <property type="project" value="UniProtKB-SubCell"/>
</dbReference>
<evidence type="ECO:0000256" key="3">
    <source>
        <dbReference type="ARBA" id="ARBA00004429"/>
    </source>
</evidence>
<dbReference type="GO" id="GO:0050520">
    <property type="term" value="F:phosphatidylcholine synthase activity"/>
    <property type="evidence" value="ECO:0007669"/>
    <property type="project" value="UniProtKB-EC"/>
</dbReference>
<keyword evidence="12 21" id="KW-1133">Transmembrane helix</keyword>
<evidence type="ECO:0000256" key="20">
    <source>
        <dbReference type="PIRNR" id="PIRNR000851"/>
    </source>
</evidence>
<keyword evidence="23" id="KW-1185">Reference proteome</keyword>
<dbReference type="AlphaFoldDB" id="A0A1M7RXZ9"/>
<comment type="cofactor">
    <cofactor evidence="2 20">
        <name>Mn(2+)</name>
        <dbReference type="ChEBI" id="CHEBI:29035"/>
    </cofactor>
</comment>
<evidence type="ECO:0000256" key="5">
    <source>
        <dbReference type="ARBA" id="ARBA00013195"/>
    </source>
</evidence>
<keyword evidence="8 20" id="KW-0444">Lipid biosynthesis</keyword>
<evidence type="ECO:0000256" key="9">
    <source>
        <dbReference type="ARBA" id="ARBA00022519"/>
    </source>
</evidence>
<feature type="transmembrane region" description="Helical" evidence="21">
    <location>
        <begin position="226"/>
        <end position="245"/>
    </location>
</feature>
<evidence type="ECO:0000256" key="17">
    <source>
        <dbReference type="ARBA" id="ARBA00023264"/>
    </source>
</evidence>